<dbReference type="HAMAP" id="MF_01930">
    <property type="entry name" value="PurN"/>
    <property type="match status" value="1"/>
</dbReference>
<comment type="function">
    <text evidence="4">Catalyzes the transfer of a formyl group from 10-formyltetrahydrofolate to 5-phospho-ribosyl-glycinamide (GAR), producing 5-phospho-ribosyl-N-formylglycinamide (FGAR) and tetrahydrofolate.</text>
</comment>
<keyword evidence="2 4" id="KW-0808">Transferase</keyword>
<gene>
    <name evidence="4 6" type="primary">purN</name>
    <name evidence="6" type="ORF">C7B47_05820</name>
</gene>
<dbReference type="InterPro" id="IPR002376">
    <property type="entry name" value="Formyl_transf_N"/>
</dbReference>
<dbReference type="Pfam" id="PF00551">
    <property type="entry name" value="Formyl_trans_N"/>
    <property type="match status" value="1"/>
</dbReference>
<feature type="domain" description="Formyl transferase N-terminal" evidence="5">
    <location>
        <begin position="3"/>
        <end position="176"/>
    </location>
</feature>
<sequence>MGMKWAALVGGYGSNLEAMLEYGNPIGLVISHKANVRALEVAKRFHVPTVTLLPKAFPMREAFDQALLKILRDEGIEALALAGYLRWLDPAIVREYKGRAINLHPALLPSFPGLNAIEQAFEHGVFWTGVTVHFIDDGHDTGPIIAQAAVPRYREDTLFDLRERIQYHEHHLYPRIVEAVDQGIVVLEGTQVIWKESKSWINGQY</sequence>
<feature type="active site" description="Proton donor" evidence="4">
    <location>
        <position position="104"/>
    </location>
</feature>
<proteinExistence type="inferred from homology"/>
<evidence type="ECO:0000259" key="5">
    <source>
        <dbReference type="Pfam" id="PF00551"/>
    </source>
</evidence>
<dbReference type="EC" id="2.1.2.2" evidence="4"/>
<dbReference type="Gene3D" id="3.40.50.170">
    <property type="entry name" value="Formyl transferase, N-terminal domain"/>
    <property type="match status" value="1"/>
</dbReference>
<evidence type="ECO:0000256" key="1">
    <source>
        <dbReference type="ARBA" id="ARBA00005054"/>
    </source>
</evidence>
<dbReference type="InterPro" id="IPR004607">
    <property type="entry name" value="GART"/>
</dbReference>
<dbReference type="NCBIfam" id="TIGR00639">
    <property type="entry name" value="PurN"/>
    <property type="match status" value="1"/>
</dbReference>
<dbReference type="GO" id="GO:0004644">
    <property type="term" value="F:phosphoribosylglycinamide formyltransferase activity"/>
    <property type="evidence" value="ECO:0007669"/>
    <property type="project" value="UniProtKB-UniRule"/>
</dbReference>
<dbReference type="EMBL" id="PXYX01000007">
    <property type="protein sequence ID" value="PSR28221.1"/>
    <property type="molecule type" value="Genomic_DNA"/>
</dbReference>
<dbReference type="GO" id="GO:0005829">
    <property type="term" value="C:cytosol"/>
    <property type="evidence" value="ECO:0007669"/>
    <property type="project" value="TreeGrafter"/>
</dbReference>
<reference evidence="6 7" key="1">
    <citation type="journal article" date="2014" name="BMC Genomics">
        <title>Comparison of environmental and isolate Sulfobacillus genomes reveals diverse carbon, sulfur, nitrogen, and hydrogen metabolisms.</title>
        <authorList>
            <person name="Justice N.B."/>
            <person name="Norman A."/>
            <person name="Brown C.T."/>
            <person name="Singh A."/>
            <person name="Thomas B.C."/>
            <person name="Banfield J.F."/>
        </authorList>
    </citation>
    <scope>NUCLEOTIDE SEQUENCE [LARGE SCALE GENOMIC DNA]</scope>
    <source>
        <strain evidence="6">AMDSBA5</strain>
    </source>
</reference>
<feature type="site" description="Raises pKa of active site His" evidence="4">
    <location>
        <position position="140"/>
    </location>
</feature>
<evidence type="ECO:0000313" key="6">
    <source>
        <dbReference type="EMBL" id="PSR28221.1"/>
    </source>
</evidence>
<dbReference type="CDD" id="cd08645">
    <property type="entry name" value="FMT_core_GART"/>
    <property type="match status" value="1"/>
</dbReference>
<dbReference type="PANTHER" id="PTHR43369:SF2">
    <property type="entry name" value="PHOSPHORIBOSYLGLYCINAMIDE FORMYLTRANSFERASE"/>
    <property type="match status" value="1"/>
</dbReference>
<feature type="binding site" evidence="4">
    <location>
        <position position="102"/>
    </location>
    <ligand>
        <name>(6R)-10-formyltetrahydrofolate</name>
        <dbReference type="ChEBI" id="CHEBI:195366"/>
    </ligand>
</feature>
<comment type="similarity">
    <text evidence="4">Belongs to the GART family.</text>
</comment>
<name>A0A2T2X157_SULTH</name>
<dbReference type="GO" id="GO:0006189">
    <property type="term" value="P:'de novo' IMP biosynthetic process"/>
    <property type="evidence" value="ECO:0007669"/>
    <property type="project" value="UniProtKB-UniRule"/>
</dbReference>
<evidence type="ECO:0000313" key="7">
    <source>
        <dbReference type="Proteomes" id="UP000242705"/>
    </source>
</evidence>
<keyword evidence="3 4" id="KW-0658">Purine biosynthesis</keyword>
<evidence type="ECO:0000256" key="4">
    <source>
        <dbReference type="HAMAP-Rule" id="MF_01930"/>
    </source>
</evidence>
<dbReference type="PANTHER" id="PTHR43369">
    <property type="entry name" value="PHOSPHORIBOSYLGLYCINAMIDE FORMYLTRANSFERASE"/>
    <property type="match status" value="1"/>
</dbReference>
<comment type="pathway">
    <text evidence="1 4">Purine metabolism; IMP biosynthesis via de novo pathway; N(2)-formyl-N(1)-(5-phospho-D-ribosyl)glycinamide from N(1)-(5-phospho-D-ribosyl)glycinamide (10-formyl THF route): step 1/1.</text>
</comment>
<feature type="binding site" evidence="4">
    <location>
        <begin position="13"/>
        <end position="15"/>
    </location>
    <ligand>
        <name>N(1)-(5-phospho-beta-D-ribosyl)glycinamide</name>
        <dbReference type="ChEBI" id="CHEBI:143788"/>
    </ligand>
</feature>
<comment type="caution">
    <text evidence="4">Lacks conserved residue(s) required for the propagation of feature annotation.</text>
</comment>
<dbReference type="Proteomes" id="UP000242705">
    <property type="component" value="Unassembled WGS sequence"/>
</dbReference>
<feature type="binding site" evidence="4">
    <location>
        <position position="60"/>
    </location>
    <ligand>
        <name>(6R)-10-formyltetrahydrofolate</name>
        <dbReference type="ChEBI" id="CHEBI:195366"/>
    </ligand>
</feature>
<dbReference type="SUPFAM" id="SSF53328">
    <property type="entry name" value="Formyltransferase"/>
    <property type="match status" value="1"/>
</dbReference>
<accession>A0A2T2X157</accession>
<protein>
    <recommendedName>
        <fullName evidence="4">Phosphoribosylglycinamide formyltransferase</fullName>
        <ecNumber evidence="4">2.1.2.2</ecNumber>
    </recommendedName>
    <alternativeName>
        <fullName evidence="4">5'-phosphoribosylglycinamide transformylase</fullName>
    </alternativeName>
    <alternativeName>
        <fullName evidence="4">GAR transformylase</fullName>
        <shortName evidence="4">GART</shortName>
    </alternativeName>
</protein>
<evidence type="ECO:0000256" key="3">
    <source>
        <dbReference type="ARBA" id="ARBA00022755"/>
    </source>
</evidence>
<dbReference type="InterPro" id="IPR036477">
    <property type="entry name" value="Formyl_transf_N_sf"/>
</dbReference>
<comment type="catalytic activity">
    <reaction evidence="4">
        <text>N(1)-(5-phospho-beta-D-ribosyl)glycinamide + (6R)-10-formyltetrahydrofolate = N(2)-formyl-N(1)-(5-phospho-beta-D-ribosyl)glycinamide + (6S)-5,6,7,8-tetrahydrofolate + H(+)</text>
        <dbReference type="Rhea" id="RHEA:15053"/>
        <dbReference type="ChEBI" id="CHEBI:15378"/>
        <dbReference type="ChEBI" id="CHEBI:57453"/>
        <dbReference type="ChEBI" id="CHEBI:143788"/>
        <dbReference type="ChEBI" id="CHEBI:147286"/>
        <dbReference type="ChEBI" id="CHEBI:195366"/>
        <dbReference type="EC" id="2.1.2.2"/>
    </reaction>
</comment>
<dbReference type="UniPathway" id="UPA00074">
    <property type="reaction ID" value="UER00126"/>
</dbReference>
<organism evidence="6 7">
    <name type="scientific">Sulfobacillus thermosulfidooxidans</name>
    <dbReference type="NCBI Taxonomy" id="28034"/>
    <lineage>
        <taxon>Bacteria</taxon>
        <taxon>Bacillati</taxon>
        <taxon>Bacillota</taxon>
        <taxon>Clostridia</taxon>
        <taxon>Eubacteriales</taxon>
        <taxon>Clostridiales Family XVII. Incertae Sedis</taxon>
        <taxon>Sulfobacillus</taxon>
    </lineage>
</organism>
<dbReference type="AlphaFoldDB" id="A0A2T2X157"/>
<comment type="caution">
    <text evidence="6">The sequence shown here is derived from an EMBL/GenBank/DDBJ whole genome shotgun (WGS) entry which is preliminary data.</text>
</comment>
<evidence type="ECO:0000256" key="2">
    <source>
        <dbReference type="ARBA" id="ARBA00022679"/>
    </source>
</evidence>